<organism evidence="1 2">
    <name type="scientific">Athelia psychrophila</name>
    <dbReference type="NCBI Taxonomy" id="1759441"/>
    <lineage>
        <taxon>Eukaryota</taxon>
        <taxon>Fungi</taxon>
        <taxon>Dikarya</taxon>
        <taxon>Basidiomycota</taxon>
        <taxon>Agaricomycotina</taxon>
        <taxon>Agaricomycetes</taxon>
        <taxon>Agaricomycetidae</taxon>
        <taxon>Atheliales</taxon>
        <taxon>Atheliaceae</taxon>
        <taxon>Athelia</taxon>
    </lineage>
</organism>
<dbReference type="AlphaFoldDB" id="A0A166F0J5"/>
<proteinExistence type="predicted"/>
<protein>
    <submittedName>
        <fullName evidence="1">Uncharacterized protein</fullName>
    </submittedName>
</protein>
<dbReference type="Proteomes" id="UP000076532">
    <property type="component" value="Unassembled WGS sequence"/>
</dbReference>
<name>A0A166F0J5_9AGAM</name>
<sequence length="77" mass="9001">MEEDSRDRFKQHDHPRSLQLIALPPFQAHQKPRAFFNLQHLHSTSYKYRPVLEPNTICDLPRPPEPLRDHAAQAPPA</sequence>
<evidence type="ECO:0000313" key="1">
    <source>
        <dbReference type="EMBL" id="KZP16309.1"/>
    </source>
</evidence>
<accession>A0A166F0J5</accession>
<dbReference type="EMBL" id="KV417595">
    <property type="protein sequence ID" value="KZP16309.1"/>
    <property type="molecule type" value="Genomic_DNA"/>
</dbReference>
<gene>
    <name evidence="1" type="ORF">FIBSPDRAFT_866149</name>
</gene>
<evidence type="ECO:0000313" key="2">
    <source>
        <dbReference type="Proteomes" id="UP000076532"/>
    </source>
</evidence>
<reference evidence="1 2" key="1">
    <citation type="journal article" date="2016" name="Mol. Biol. Evol.">
        <title>Comparative Genomics of Early-Diverging Mushroom-Forming Fungi Provides Insights into the Origins of Lignocellulose Decay Capabilities.</title>
        <authorList>
            <person name="Nagy L.G."/>
            <person name="Riley R."/>
            <person name="Tritt A."/>
            <person name="Adam C."/>
            <person name="Daum C."/>
            <person name="Floudas D."/>
            <person name="Sun H."/>
            <person name="Yadav J.S."/>
            <person name="Pangilinan J."/>
            <person name="Larsson K.H."/>
            <person name="Matsuura K."/>
            <person name="Barry K."/>
            <person name="Labutti K."/>
            <person name="Kuo R."/>
            <person name="Ohm R.A."/>
            <person name="Bhattacharya S.S."/>
            <person name="Shirouzu T."/>
            <person name="Yoshinaga Y."/>
            <person name="Martin F.M."/>
            <person name="Grigoriev I.V."/>
            <person name="Hibbett D.S."/>
        </authorList>
    </citation>
    <scope>NUCLEOTIDE SEQUENCE [LARGE SCALE GENOMIC DNA]</scope>
    <source>
        <strain evidence="1 2">CBS 109695</strain>
    </source>
</reference>
<keyword evidence="2" id="KW-1185">Reference proteome</keyword>